<feature type="compositionally biased region" description="Pro residues" evidence="1">
    <location>
        <begin position="53"/>
        <end position="76"/>
    </location>
</feature>
<proteinExistence type="predicted"/>
<dbReference type="AlphaFoldDB" id="B9G1G5"/>
<evidence type="ECO:0000313" key="2">
    <source>
        <dbReference type="EMBL" id="EEE68882.1"/>
    </source>
</evidence>
<reference evidence="2" key="2">
    <citation type="submission" date="2008-12" db="EMBL/GenBank/DDBJ databases">
        <title>Improved gene annotation of the rice (Oryza sativa) genomes.</title>
        <authorList>
            <person name="Wang J."/>
            <person name="Li R."/>
            <person name="Fan W."/>
            <person name="Huang Q."/>
            <person name="Zhang J."/>
            <person name="Zhou Y."/>
            <person name="Hu Y."/>
            <person name="Zi S."/>
            <person name="Li J."/>
            <person name="Ni P."/>
            <person name="Zheng H."/>
            <person name="Zhang Y."/>
            <person name="Zhao M."/>
            <person name="Hao Q."/>
            <person name="McDermott J."/>
            <person name="Samudrala R."/>
            <person name="Kristiansen K."/>
            <person name="Wong G.K.-S."/>
        </authorList>
    </citation>
    <scope>NUCLEOTIDE SEQUENCE</scope>
</reference>
<sequence length="155" mass="16533">MARPPPRGRGHGRALLPPRRWPKGPERLPEAGFRRRNQRLPPRRIGRPAVAPVSPPAAQPPVTTPPPVSAPAPVPAPSAAGDTVTPGLGADRGAPRPLAARAGSGVDLPVPDGGPDVSAATERRVRSLPLRRRRRRRLGRRGSRRGVLLRSGSRR</sequence>
<dbReference type="Proteomes" id="UP000007752">
    <property type="component" value="Chromosome 8"/>
</dbReference>
<feature type="compositionally biased region" description="Basic and acidic residues" evidence="1">
    <location>
        <begin position="23"/>
        <end position="33"/>
    </location>
</feature>
<protein>
    <submittedName>
        <fullName evidence="2">Uncharacterized protein</fullName>
    </submittedName>
</protein>
<feature type="compositionally biased region" description="Low complexity" evidence="1">
    <location>
        <begin position="89"/>
        <end position="103"/>
    </location>
</feature>
<feature type="region of interest" description="Disordered" evidence="1">
    <location>
        <begin position="1"/>
        <end position="155"/>
    </location>
</feature>
<organism evidence="2">
    <name type="scientific">Oryza sativa subsp. japonica</name>
    <name type="common">Rice</name>
    <dbReference type="NCBI Taxonomy" id="39947"/>
    <lineage>
        <taxon>Eukaryota</taxon>
        <taxon>Viridiplantae</taxon>
        <taxon>Streptophyta</taxon>
        <taxon>Embryophyta</taxon>
        <taxon>Tracheophyta</taxon>
        <taxon>Spermatophyta</taxon>
        <taxon>Magnoliopsida</taxon>
        <taxon>Liliopsida</taxon>
        <taxon>Poales</taxon>
        <taxon>Poaceae</taxon>
        <taxon>BOP clade</taxon>
        <taxon>Oryzoideae</taxon>
        <taxon>Oryzeae</taxon>
        <taxon>Oryzinae</taxon>
        <taxon>Oryza</taxon>
        <taxon>Oryza sativa</taxon>
    </lineage>
</organism>
<reference evidence="2" key="1">
    <citation type="journal article" date="2005" name="PLoS Biol.">
        <title>The genomes of Oryza sativa: a history of duplications.</title>
        <authorList>
            <person name="Yu J."/>
            <person name="Wang J."/>
            <person name="Lin W."/>
            <person name="Li S."/>
            <person name="Li H."/>
            <person name="Zhou J."/>
            <person name="Ni P."/>
            <person name="Dong W."/>
            <person name="Hu S."/>
            <person name="Zeng C."/>
            <person name="Zhang J."/>
            <person name="Zhang Y."/>
            <person name="Li R."/>
            <person name="Xu Z."/>
            <person name="Li S."/>
            <person name="Li X."/>
            <person name="Zheng H."/>
            <person name="Cong L."/>
            <person name="Lin L."/>
            <person name="Yin J."/>
            <person name="Geng J."/>
            <person name="Li G."/>
            <person name="Shi J."/>
            <person name="Liu J."/>
            <person name="Lv H."/>
            <person name="Li J."/>
            <person name="Wang J."/>
            <person name="Deng Y."/>
            <person name="Ran L."/>
            <person name="Shi X."/>
            <person name="Wang X."/>
            <person name="Wu Q."/>
            <person name="Li C."/>
            <person name="Ren X."/>
            <person name="Wang J."/>
            <person name="Wang X."/>
            <person name="Li D."/>
            <person name="Liu D."/>
            <person name="Zhang X."/>
            <person name="Ji Z."/>
            <person name="Zhao W."/>
            <person name="Sun Y."/>
            <person name="Zhang Z."/>
            <person name="Bao J."/>
            <person name="Han Y."/>
            <person name="Dong L."/>
            <person name="Ji J."/>
            <person name="Chen P."/>
            <person name="Wu S."/>
            <person name="Liu J."/>
            <person name="Xiao Y."/>
            <person name="Bu D."/>
            <person name="Tan J."/>
            <person name="Yang L."/>
            <person name="Ye C."/>
            <person name="Zhang J."/>
            <person name="Xu J."/>
            <person name="Zhou Y."/>
            <person name="Yu Y."/>
            <person name="Zhang B."/>
            <person name="Zhuang S."/>
            <person name="Wei H."/>
            <person name="Liu B."/>
            <person name="Lei M."/>
            <person name="Yu H."/>
            <person name="Li Y."/>
            <person name="Xu H."/>
            <person name="Wei S."/>
            <person name="He X."/>
            <person name="Fang L."/>
            <person name="Zhang Z."/>
            <person name="Zhang Y."/>
            <person name="Huang X."/>
            <person name="Su Z."/>
            <person name="Tong W."/>
            <person name="Li J."/>
            <person name="Tong Z."/>
            <person name="Li S."/>
            <person name="Ye J."/>
            <person name="Wang L."/>
            <person name="Fang L."/>
            <person name="Lei T."/>
            <person name="Chen C."/>
            <person name="Chen H."/>
            <person name="Xu Z."/>
            <person name="Li H."/>
            <person name="Huang H."/>
            <person name="Zhang F."/>
            <person name="Xu H."/>
            <person name="Li N."/>
            <person name="Zhao C."/>
            <person name="Li S."/>
            <person name="Dong L."/>
            <person name="Huang Y."/>
            <person name="Li L."/>
            <person name="Xi Y."/>
            <person name="Qi Q."/>
            <person name="Li W."/>
            <person name="Zhang B."/>
            <person name="Hu W."/>
            <person name="Zhang Y."/>
            <person name="Tian X."/>
            <person name="Jiao Y."/>
            <person name="Liang X."/>
            <person name="Jin J."/>
            <person name="Gao L."/>
            <person name="Zheng W."/>
            <person name="Hao B."/>
            <person name="Liu S."/>
            <person name="Wang W."/>
            <person name="Yuan L."/>
            <person name="Cao M."/>
            <person name="McDermott J."/>
            <person name="Samudrala R."/>
            <person name="Wang J."/>
            <person name="Wong G.K."/>
            <person name="Yang H."/>
        </authorList>
    </citation>
    <scope>NUCLEOTIDE SEQUENCE [LARGE SCALE GENOMIC DNA]</scope>
</reference>
<evidence type="ECO:0000256" key="1">
    <source>
        <dbReference type="SAM" id="MobiDB-lite"/>
    </source>
</evidence>
<feature type="compositionally biased region" description="Low complexity" evidence="1">
    <location>
        <begin position="145"/>
        <end position="155"/>
    </location>
</feature>
<feature type="compositionally biased region" description="Basic residues" evidence="1">
    <location>
        <begin position="34"/>
        <end position="46"/>
    </location>
</feature>
<feature type="compositionally biased region" description="Basic residues" evidence="1">
    <location>
        <begin position="1"/>
        <end position="12"/>
    </location>
</feature>
<name>B9G1G5_ORYSJ</name>
<dbReference type="EMBL" id="CM000145">
    <property type="protein sequence ID" value="EEE68882.1"/>
    <property type="molecule type" value="Genomic_DNA"/>
</dbReference>
<accession>B9G1G5</accession>
<gene>
    <name evidence="2" type="ORF">OsJ_27702</name>
</gene>
<feature type="compositionally biased region" description="Basic residues" evidence="1">
    <location>
        <begin position="129"/>
        <end position="144"/>
    </location>
</feature>